<dbReference type="OrthoDB" id="447807at2759"/>
<feature type="non-terminal residue" evidence="4">
    <location>
        <position position="715"/>
    </location>
</feature>
<feature type="region of interest" description="Disordered" evidence="2">
    <location>
        <begin position="636"/>
        <end position="671"/>
    </location>
</feature>
<dbReference type="InterPro" id="IPR011009">
    <property type="entry name" value="Kinase-like_dom_sf"/>
</dbReference>
<dbReference type="AlphaFoldDB" id="A0A812YYF4"/>
<comment type="caution">
    <text evidence="4">The sequence shown here is derived from an EMBL/GenBank/DDBJ whole genome shotgun (WGS) entry which is preliminary data.</text>
</comment>
<reference evidence="4" key="1">
    <citation type="submission" date="2021-02" db="EMBL/GenBank/DDBJ databases">
        <authorList>
            <person name="Dougan E. K."/>
            <person name="Rhodes N."/>
            <person name="Thang M."/>
            <person name="Chan C."/>
        </authorList>
    </citation>
    <scope>NUCLEOTIDE SEQUENCE</scope>
</reference>
<gene>
    <name evidence="4" type="ORF">SNEC2469_LOCUS23678</name>
</gene>
<dbReference type="SUPFAM" id="SSF117991">
    <property type="entry name" value="YbeD/HP0495-like"/>
    <property type="match status" value="1"/>
</dbReference>
<keyword evidence="1" id="KW-0862">Zinc</keyword>
<dbReference type="Proteomes" id="UP000601435">
    <property type="component" value="Unassembled WGS sequence"/>
</dbReference>
<dbReference type="InterPro" id="IPR027471">
    <property type="entry name" value="YbeD-like_sf"/>
</dbReference>
<dbReference type="EMBL" id="CAJNJA010044475">
    <property type="protein sequence ID" value="CAE7802136.1"/>
    <property type="molecule type" value="Genomic_DNA"/>
</dbReference>
<keyword evidence="5" id="KW-1185">Reference proteome</keyword>
<keyword evidence="1" id="KW-0479">Metal-binding</keyword>
<feature type="compositionally biased region" description="Basic and acidic residues" evidence="2">
    <location>
        <begin position="652"/>
        <end position="663"/>
    </location>
</feature>
<evidence type="ECO:0000259" key="3">
    <source>
        <dbReference type="PROSITE" id="PS50103"/>
    </source>
</evidence>
<keyword evidence="1" id="KW-0863">Zinc-finger</keyword>
<evidence type="ECO:0000313" key="4">
    <source>
        <dbReference type="EMBL" id="CAE7802136.1"/>
    </source>
</evidence>
<dbReference type="InterPro" id="IPR000571">
    <property type="entry name" value="Znf_CCCH"/>
</dbReference>
<sequence>MGLGGHEAAGPDATRGYDVQEYGKIWQALAQEKQWPSVQRFSVIGPSGAEFLETVKGVVSSTTGEEPEKIEVVAKTRFQSVRLDVRCASPDDFCLLHSRLKSIPKASFVKSDDIFSVLLNTFDSMPTFPQSGSTWAAETGAKVSEMSLAVKAGTAKPGLQRLGQVRAPSGHFVPESHLNELARMLDSTSAVSGFRVRRIGINDSVWLVTCPANPEGWMIKKVPARRRYSGVPTDVENCDALIRKFPGIVEDQRLAFPHSVVAIHSLSAPWSSQASDHVADLLVSRRVPGDQLGVYLAELDLTKSQDQTALEEVCAGVGEMLADFHARYADPVTGEATYHTDFHPSNVLYEKKTGTLSIVDLTGMGNPGAGDDVQKFERLIFGMAGERYALAFRHRYLAMAKTSVCKTDRSSSKSTCASSTDALWAVPSFHLPAPPTRTGSFKTLSSLAVPESGFNPDKHLTTLAFMLSPGRVCEPQLTPLSSKAKAWVLRQGSANECWVVQQASPLFAERCEEFVRLCPSILEDAQLAFPHSAIPLQAHQKQVGSLLVAECSCRTTLEQYAATLDQTTSEDQAKLQKVLTKATFISMKTTEPAKKRSQSLPALPGRSGASSTTDKDSVGQVQRYLDQLMDRAENLRPEDQDGQDEEQMAPERNAEEVQEEENKATSQGSLGHPELCRRPCIYLQKGDCAEGANCGYCHDAHHERSKKLDKRPMEG</sequence>
<dbReference type="SUPFAM" id="SSF56112">
    <property type="entry name" value="Protein kinase-like (PK-like)"/>
    <property type="match status" value="1"/>
</dbReference>
<proteinExistence type="predicted"/>
<organism evidence="4 5">
    <name type="scientific">Symbiodinium necroappetens</name>
    <dbReference type="NCBI Taxonomy" id="1628268"/>
    <lineage>
        <taxon>Eukaryota</taxon>
        <taxon>Sar</taxon>
        <taxon>Alveolata</taxon>
        <taxon>Dinophyceae</taxon>
        <taxon>Suessiales</taxon>
        <taxon>Symbiodiniaceae</taxon>
        <taxon>Symbiodinium</taxon>
    </lineage>
</organism>
<name>A0A812YYF4_9DINO</name>
<feature type="zinc finger region" description="C3H1-type" evidence="1">
    <location>
        <begin position="674"/>
        <end position="701"/>
    </location>
</feature>
<evidence type="ECO:0000256" key="2">
    <source>
        <dbReference type="SAM" id="MobiDB-lite"/>
    </source>
</evidence>
<evidence type="ECO:0000313" key="5">
    <source>
        <dbReference type="Proteomes" id="UP000601435"/>
    </source>
</evidence>
<evidence type="ECO:0000256" key="1">
    <source>
        <dbReference type="PROSITE-ProRule" id="PRU00723"/>
    </source>
</evidence>
<protein>
    <recommendedName>
        <fullName evidence="3">C3H1-type domain-containing protein</fullName>
    </recommendedName>
</protein>
<accession>A0A812YYF4</accession>
<feature type="domain" description="C3H1-type" evidence="3">
    <location>
        <begin position="674"/>
        <end position="701"/>
    </location>
</feature>
<feature type="region of interest" description="Disordered" evidence="2">
    <location>
        <begin position="589"/>
        <end position="619"/>
    </location>
</feature>
<dbReference type="PROSITE" id="PS50103">
    <property type="entry name" value="ZF_C3H1"/>
    <property type="match status" value="1"/>
</dbReference>
<dbReference type="GO" id="GO:0008270">
    <property type="term" value="F:zinc ion binding"/>
    <property type="evidence" value="ECO:0007669"/>
    <property type="project" value="UniProtKB-KW"/>
</dbReference>